<dbReference type="InterPro" id="IPR032710">
    <property type="entry name" value="NTF2-like_dom_sf"/>
</dbReference>
<dbReference type="Proteomes" id="UP000240988">
    <property type="component" value="Unassembled WGS sequence"/>
</dbReference>
<gene>
    <name evidence="2" type="ORF">MRAB57_1751</name>
</gene>
<dbReference type="SUPFAM" id="SSF54427">
    <property type="entry name" value="NTF2-like"/>
    <property type="match status" value="1"/>
</dbReference>
<dbReference type="Gene3D" id="3.10.450.50">
    <property type="match status" value="1"/>
</dbReference>
<dbReference type="EMBL" id="FUFA01000004">
    <property type="protein sequence ID" value="SPM33944.1"/>
    <property type="molecule type" value="Genomic_DNA"/>
</dbReference>
<evidence type="ECO:0000259" key="1">
    <source>
        <dbReference type="Pfam" id="PF13577"/>
    </source>
</evidence>
<dbReference type="OrthoDB" id="1492465at2"/>
<organism evidence="2 3">
    <name type="scientific">Mycobacterium rhizamassiliense</name>
    <dbReference type="NCBI Taxonomy" id="1841860"/>
    <lineage>
        <taxon>Bacteria</taxon>
        <taxon>Bacillati</taxon>
        <taxon>Actinomycetota</taxon>
        <taxon>Actinomycetes</taxon>
        <taxon>Mycobacteriales</taxon>
        <taxon>Mycobacteriaceae</taxon>
        <taxon>Mycobacterium</taxon>
    </lineage>
</organism>
<evidence type="ECO:0000313" key="3">
    <source>
        <dbReference type="Proteomes" id="UP000240988"/>
    </source>
</evidence>
<keyword evidence="3" id="KW-1185">Reference proteome</keyword>
<dbReference type="AlphaFoldDB" id="A0A2U3NR32"/>
<protein>
    <recommendedName>
        <fullName evidence="1">SnoaL-like domain-containing protein</fullName>
    </recommendedName>
</protein>
<reference evidence="2 3" key="1">
    <citation type="submission" date="2017-01" db="EMBL/GenBank/DDBJ databases">
        <authorList>
            <consortium name="Urmite Genomes"/>
        </authorList>
    </citation>
    <scope>NUCLEOTIDE SEQUENCE [LARGE SCALE GENOMIC DNA]</scope>
    <source>
        <strain evidence="2 3">AB57</strain>
    </source>
</reference>
<name>A0A2U3NR32_9MYCO</name>
<accession>A0A2U3NR32</accession>
<dbReference type="STRING" id="1841860.GCA_900157375_01753"/>
<evidence type="ECO:0000313" key="2">
    <source>
        <dbReference type="EMBL" id="SPM33944.1"/>
    </source>
</evidence>
<sequence>MTNHTQQLKRLLDRDQIRDCLARLARGEDRRNSELITGAYWPAAVIDYGIFSGTLEQYLAWVVPGSPDIPVTQHFLGQSLIDLHADTAFAETHMFAYHRIAGPDHHRDVVIGGRYLDWMESVSGEWRIAQRTIVYDWWQDFGESADWAMGLMGMPFGHAHYTGRAIADPSEDFLGDCWTRKALSRND</sequence>
<dbReference type="InterPro" id="IPR037401">
    <property type="entry name" value="SnoaL-like"/>
</dbReference>
<dbReference type="RefSeq" id="WP_077087220.1">
    <property type="nucleotide sequence ID" value="NZ_LT721901.1"/>
</dbReference>
<proteinExistence type="predicted"/>
<dbReference type="Pfam" id="PF13577">
    <property type="entry name" value="SnoaL_4"/>
    <property type="match status" value="1"/>
</dbReference>
<feature type="domain" description="SnoaL-like" evidence="1">
    <location>
        <begin position="10"/>
        <end position="132"/>
    </location>
</feature>